<sequence length="32" mass="3772">MKRHYETPEIEIQEFVVEDICTTSAPYEEGNI</sequence>
<name>E6U3D8_ETHHY</name>
<protein>
    <submittedName>
        <fullName evidence="1">Uncharacterized protein</fullName>
    </submittedName>
</protein>
<reference evidence="1 2" key="1">
    <citation type="submission" date="2010-12" db="EMBL/GenBank/DDBJ databases">
        <title>Complete sequence of Ethanoligenens harbinense YUAN-3.</title>
        <authorList>
            <person name="Lucas S."/>
            <person name="Copeland A."/>
            <person name="Lapidus A."/>
            <person name="Cheng J.-F."/>
            <person name="Bruce D."/>
            <person name="Goodwin L."/>
            <person name="Pitluck S."/>
            <person name="Chertkov O."/>
            <person name="Misra M."/>
            <person name="Detter J.C."/>
            <person name="Han C."/>
            <person name="Tapia R."/>
            <person name="Land M."/>
            <person name="Hauser L."/>
            <person name="Jeffries C."/>
            <person name="Kyrpides N."/>
            <person name="Ivanova N."/>
            <person name="Mikhailova N."/>
            <person name="Wang A."/>
            <person name="Mouttaki H."/>
            <person name="He Z."/>
            <person name="Zhou J."/>
            <person name="Hemme C.L."/>
            <person name="Woyke T."/>
        </authorList>
    </citation>
    <scope>NUCLEOTIDE SEQUENCE [LARGE SCALE GENOMIC DNA]</scope>
    <source>
        <strain evidence="2">DSM 18485 / JCM 12961 / CGMCC 1.5033 / YUAN-3</strain>
    </source>
</reference>
<organism evidence="1 2">
    <name type="scientific">Ethanoligenens harbinense (strain DSM 18485 / JCM 12961 / CGMCC 1.5033 / YUAN-3)</name>
    <dbReference type="NCBI Taxonomy" id="663278"/>
    <lineage>
        <taxon>Bacteria</taxon>
        <taxon>Bacillati</taxon>
        <taxon>Bacillota</taxon>
        <taxon>Clostridia</taxon>
        <taxon>Eubacteriales</taxon>
        <taxon>Oscillospiraceae</taxon>
        <taxon>Ethanoligenens</taxon>
    </lineage>
</organism>
<gene>
    <name evidence="1" type="ordered locus">Ethha_0863</name>
</gene>
<dbReference type="STRING" id="663278.Ethha_0863"/>
<dbReference type="KEGG" id="eha:Ethha_0863"/>
<evidence type="ECO:0000313" key="1">
    <source>
        <dbReference type="EMBL" id="ADU26430.1"/>
    </source>
</evidence>
<keyword evidence="2" id="KW-1185">Reference proteome</keyword>
<proteinExistence type="predicted"/>
<dbReference type="EMBL" id="CP002400">
    <property type="protein sequence ID" value="ADU26430.1"/>
    <property type="molecule type" value="Genomic_DNA"/>
</dbReference>
<evidence type="ECO:0000313" key="2">
    <source>
        <dbReference type="Proteomes" id="UP000001551"/>
    </source>
</evidence>
<accession>E6U3D8</accession>
<dbReference type="HOGENOM" id="CLU_3389492_0_0_9"/>
<dbReference type="AlphaFoldDB" id="E6U3D8"/>
<dbReference type="Proteomes" id="UP000001551">
    <property type="component" value="Chromosome"/>
</dbReference>